<dbReference type="Pfam" id="PF12158">
    <property type="entry name" value="DUF3592"/>
    <property type="match status" value="1"/>
</dbReference>
<protein>
    <recommendedName>
        <fullName evidence="2">DUF3592 domain-containing protein</fullName>
    </recommendedName>
</protein>
<dbReference type="STRING" id="349095.SAMN05660299_00037"/>
<organism evidence="3 4">
    <name type="scientific">Megasphaera paucivorans</name>
    <dbReference type="NCBI Taxonomy" id="349095"/>
    <lineage>
        <taxon>Bacteria</taxon>
        <taxon>Bacillati</taxon>
        <taxon>Bacillota</taxon>
        <taxon>Negativicutes</taxon>
        <taxon>Veillonellales</taxon>
        <taxon>Veillonellaceae</taxon>
        <taxon>Megasphaera</taxon>
    </lineage>
</organism>
<keyword evidence="4" id="KW-1185">Reference proteome</keyword>
<dbReference type="EMBL" id="FNHQ01000001">
    <property type="protein sequence ID" value="SDM03533.1"/>
    <property type="molecule type" value="Genomic_DNA"/>
</dbReference>
<sequence length="132" mass="15385">MNILYYIPAVLGILFIGVGVYNGWKMRCLIRHCSQPVKGTIKGFDVKTLKSGDMYFPVVAYNVNDTAYRSRYEIGDSEWNFEAGDIVDIRYNPNRPEEIYLDHNQSIFRQYASPFFIIIGGLLFIVAYYKWM</sequence>
<feature type="transmembrane region" description="Helical" evidence="1">
    <location>
        <begin position="6"/>
        <end position="24"/>
    </location>
</feature>
<reference evidence="3 4" key="1">
    <citation type="submission" date="2016-10" db="EMBL/GenBank/DDBJ databases">
        <authorList>
            <person name="de Groot N.N."/>
        </authorList>
    </citation>
    <scope>NUCLEOTIDE SEQUENCE [LARGE SCALE GENOMIC DNA]</scope>
    <source>
        <strain evidence="3 4">DSM 16981</strain>
    </source>
</reference>
<evidence type="ECO:0000259" key="2">
    <source>
        <dbReference type="Pfam" id="PF12158"/>
    </source>
</evidence>
<keyword evidence="1" id="KW-0812">Transmembrane</keyword>
<dbReference type="RefSeq" id="WP_091647136.1">
    <property type="nucleotide sequence ID" value="NZ_FNHQ01000001.1"/>
</dbReference>
<keyword evidence="1" id="KW-1133">Transmembrane helix</keyword>
<accession>A0A1G9PXZ4</accession>
<evidence type="ECO:0000256" key="1">
    <source>
        <dbReference type="SAM" id="Phobius"/>
    </source>
</evidence>
<name>A0A1G9PXZ4_9FIRM</name>
<dbReference type="Proteomes" id="UP000199309">
    <property type="component" value="Unassembled WGS sequence"/>
</dbReference>
<dbReference type="AlphaFoldDB" id="A0A1G9PXZ4"/>
<feature type="domain" description="DUF3592" evidence="2">
    <location>
        <begin position="50"/>
        <end position="104"/>
    </location>
</feature>
<gene>
    <name evidence="3" type="ORF">SAMN05660299_00037</name>
</gene>
<dbReference type="OrthoDB" id="1623608at2"/>
<evidence type="ECO:0000313" key="3">
    <source>
        <dbReference type="EMBL" id="SDM03533.1"/>
    </source>
</evidence>
<feature type="transmembrane region" description="Helical" evidence="1">
    <location>
        <begin position="111"/>
        <end position="129"/>
    </location>
</feature>
<keyword evidence="1" id="KW-0472">Membrane</keyword>
<proteinExistence type="predicted"/>
<dbReference type="InterPro" id="IPR021994">
    <property type="entry name" value="DUF3592"/>
</dbReference>
<evidence type="ECO:0000313" key="4">
    <source>
        <dbReference type="Proteomes" id="UP000199309"/>
    </source>
</evidence>